<sequence>MGPTCRRGEPGMENFKYVVSQ</sequence>
<accession>A0A0A9C9H7</accession>
<feature type="compositionally biased region" description="Basic and acidic residues" evidence="1">
    <location>
        <begin position="1"/>
        <end position="10"/>
    </location>
</feature>
<reference evidence="2" key="2">
    <citation type="journal article" date="2015" name="Data Brief">
        <title>Shoot transcriptome of the giant reed, Arundo donax.</title>
        <authorList>
            <person name="Barrero R.A."/>
            <person name="Guerrero F.D."/>
            <person name="Moolhuijzen P."/>
            <person name="Goolsby J.A."/>
            <person name="Tidwell J."/>
            <person name="Bellgard S.E."/>
            <person name="Bellgard M.I."/>
        </authorList>
    </citation>
    <scope>NUCLEOTIDE SEQUENCE</scope>
    <source>
        <tissue evidence="2">Shoot tissue taken approximately 20 cm above the soil surface</tissue>
    </source>
</reference>
<protein>
    <submittedName>
        <fullName evidence="2">Uncharacterized protein</fullName>
    </submittedName>
</protein>
<proteinExistence type="predicted"/>
<dbReference type="EMBL" id="GBRH01226807">
    <property type="protein sequence ID" value="JAD71088.1"/>
    <property type="molecule type" value="Transcribed_RNA"/>
</dbReference>
<dbReference type="AlphaFoldDB" id="A0A0A9C9H7"/>
<feature type="region of interest" description="Disordered" evidence="1">
    <location>
        <begin position="1"/>
        <end position="21"/>
    </location>
</feature>
<evidence type="ECO:0000313" key="2">
    <source>
        <dbReference type="EMBL" id="JAD71088.1"/>
    </source>
</evidence>
<evidence type="ECO:0000256" key="1">
    <source>
        <dbReference type="SAM" id="MobiDB-lite"/>
    </source>
</evidence>
<reference evidence="2" key="1">
    <citation type="submission" date="2014-09" db="EMBL/GenBank/DDBJ databases">
        <authorList>
            <person name="Magalhaes I.L.F."/>
            <person name="Oliveira U."/>
            <person name="Santos F.R."/>
            <person name="Vidigal T.H.D.A."/>
            <person name="Brescovit A.D."/>
            <person name="Santos A.J."/>
        </authorList>
    </citation>
    <scope>NUCLEOTIDE SEQUENCE</scope>
    <source>
        <tissue evidence="2">Shoot tissue taken approximately 20 cm above the soil surface</tissue>
    </source>
</reference>
<name>A0A0A9C9H7_ARUDO</name>
<organism evidence="2">
    <name type="scientific">Arundo donax</name>
    <name type="common">Giant reed</name>
    <name type="synonym">Donax arundinaceus</name>
    <dbReference type="NCBI Taxonomy" id="35708"/>
    <lineage>
        <taxon>Eukaryota</taxon>
        <taxon>Viridiplantae</taxon>
        <taxon>Streptophyta</taxon>
        <taxon>Embryophyta</taxon>
        <taxon>Tracheophyta</taxon>
        <taxon>Spermatophyta</taxon>
        <taxon>Magnoliopsida</taxon>
        <taxon>Liliopsida</taxon>
        <taxon>Poales</taxon>
        <taxon>Poaceae</taxon>
        <taxon>PACMAD clade</taxon>
        <taxon>Arundinoideae</taxon>
        <taxon>Arundineae</taxon>
        <taxon>Arundo</taxon>
    </lineage>
</organism>